<organism evidence="1 2">
    <name type="scientific">Fusarium decemcellulare</name>
    <dbReference type="NCBI Taxonomy" id="57161"/>
    <lineage>
        <taxon>Eukaryota</taxon>
        <taxon>Fungi</taxon>
        <taxon>Dikarya</taxon>
        <taxon>Ascomycota</taxon>
        <taxon>Pezizomycotina</taxon>
        <taxon>Sordariomycetes</taxon>
        <taxon>Hypocreomycetidae</taxon>
        <taxon>Hypocreales</taxon>
        <taxon>Nectriaceae</taxon>
        <taxon>Fusarium</taxon>
        <taxon>Fusarium decemcellulare species complex</taxon>
    </lineage>
</organism>
<comment type="caution">
    <text evidence="1">The sequence shown here is derived from an EMBL/GenBank/DDBJ whole genome shotgun (WGS) entry which is preliminary data.</text>
</comment>
<evidence type="ECO:0000313" key="2">
    <source>
        <dbReference type="Proteomes" id="UP001148629"/>
    </source>
</evidence>
<name>A0ACC1SE05_9HYPO</name>
<proteinExistence type="predicted"/>
<protein>
    <submittedName>
        <fullName evidence="1">Uncharacterized protein</fullName>
    </submittedName>
</protein>
<gene>
    <name evidence="1" type="ORF">NM208_g6215</name>
</gene>
<evidence type="ECO:0000313" key="1">
    <source>
        <dbReference type="EMBL" id="KAJ3537659.1"/>
    </source>
</evidence>
<accession>A0ACC1SE05</accession>
<dbReference type="EMBL" id="JANRMS010000566">
    <property type="protein sequence ID" value="KAJ3537659.1"/>
    <property type="molecule type" value="Genomic_DNA"/>
</dbReference>
<sequence length="676" mass="72401">MVLPNILFCVFSLSFTQLRVQALSVARSPIRQVSIVEDLQFSTSPHNIHSASSFDVDFDLSNGQQKVRLSLEPSHGVVSRLTDVRHVGPDSKDRPVSLGSQLLYKGDVHVPEFGGREWRRAGWARIMLRNRDGRHFLDGAFNLDGDYHHISLSSNLRNARLSEDGLLPKRDVPYMVVWKESDTAEYEGSISQRSYSNASLCAAENPNRRRSFDLGGLLGHTRRQDPDGTLGGFDPVDVIGDTDGCPSSRRVALIGVATDCEYTAEFDSVEDARSNIVSQVNVASQVYEDAFNIALAVRNLTISDASCPSSSSTSTPWNAACANNVDISGRLSLFSEWRNRFQDDNAAWTLLSACESGSTVGMAWIGNICSRRSGSRGGSSVASTNVVIRTAAEWQVFAHELAHNFGASHDCTSSTCSGNNAASCCPLSSSTCDADGQYLMNPQSGRSLESFSPCTIGTICTAMGRDMIDTSCLVDEDDVPDIEESQCGNGIVEPGETCDCGGEEGCAEDSCCNPTTCQLRSGAECDPDTDGCCTDQCQVAARGQVCRSSTGPCDPQETCDGESSRCPEDDQSSGDNGCPDDSSDNGGGGSGESWFDRNRTVVIAVSSSVGGVLVALVAICLLTSCLRRRRRAAGNRLQKNNPFADPAPPGAPPGVPPVATEQQQVPTAPPMVHRYM</sequence>
<keyword evidence="2" id="KW-1185">Reference proteome</keyword>
<dbReference type="Proteomes" id="UP001148629">
    <property type="component" value="Unassembled WGS sequence"/>
</dbReference>
<reference evidence="1" key="1">
    <citation type="submission" date="2022-08" db="EMBL/GenBank/DDBJ databases">
        <title>Genome Sequence of Fusarium decemcellulare.</title>
        <authorList>
            <person name="Buettner E."/>
        </authorList>
    </citation>
    <scope>NUCLEOTIDE SEQUENCE</scope>
    <source>
        <strain evidence="1">Babe19</strain>
    </source>
</reference>